<dbReference type="PANTHER" id="PTHR42998:SF1">
    <property type="entry name" value="TYPE I RESTRICTION ENZYME HINDI METHYLASE SUBUNIT"/>
    <property type="match status" value="1"/>
</dbReference>
<dbReference type="InterPro" id="IPR052916">
    <property type="entry name" value="Type-I_RE_MTase_Subunit"/>
</dbReference>
<evidence type="ECO:0000313" key="10">
    <source>
        <dbReference type="EMBL" id="SDE99516.1"/>
    </source>
</evidence>
<dbReference type="InterPro" id="IPR022749">
    <property type="entry name" value="D12N6_MeTrfase_N"/>
</dbReference>
<dbReference type="Pfam" id="PF12161">
    <property type="entry name" value="HsdM_N"/>
    <property type="match status" value="1"/>
</dbReference>
<evidence type="ECO:0000256" key="6">
    <source>
        <dbReference type="ARBA" id="ARBA00022747"/>
    </source>
</evidence>
<dbReference type="SUPFAM" id="SSF53335">
    <property type="entry name" value="S-adenosyl-L-methionine-dependent methyltransferases"/>
    <property type="match status" value="1"/>
</dbReference>
<dbReference type="Gene3D" id="1.20.1260.30">
    <property type="match status" value="1"/>
</dbReference>
<reference evidence="10 11" key="1">
    <citation type="submission" date="2016-10" db="EMBL/GenBank/DDBJ databases">
        <authorList>
            <person name="de Groot N.N."/>
        </authorList>
    </citation>
    <scope>NUCLEOTIDE SEQUENCE [LARGE SCALE GENOMIC DNA]</scope>
    <source>
        <strain evidence="10 11">ATCC 700224</strain>
    </source>
</reference>
<keyword evidence="3" id="KW-0489">Methyltransferase</keyword>
<evidence type="ECO:0000313" key="11">
    <source>
        <dbReference type="Proteomes" id="UP000199412"/>
    </source>
</evidence>
<dbReference type="GO" id="GO:0003677">
    <property type="term" value="F:DNA binding"/>
    <property type="evidence" value="ECO:0007669"/>
    <property type="project" value="InterPro"/>
</dbReference>
<accession>A0A1G7HGR4</accession>
<dbReference type="GO" id="GO:0009007">
    <property type="term" value="F:site-specific DNA-methyltransferase (adenine-specific) activity"/>
    <property type="evidence" value="ECO:0007669"/>
    <property type="project" value="UniProtKB-EC"/>
</dbReference>
<dbReference type="PANTHER" id="PTHR42998">
    <property type="entry name" value="TYPE I RESTRICTION ENZYME HINDVIIP M PROTEIN-RELATED"/>
    <property type="match status" value="1"/>
</dbReference>
<organism evidence="10 11">
    <name type="scientific">Rhodospira trueperi</name>
    <dbReference type="NCBI Taxonomy" id="69960"/>
    <lineage>
        <taxon>Bacteria</taxon>
        <taxon>Pseudomonadati</taxon>
        <taxon>Pseudomonadota</taxon>
        <taxon>Alphaproteobacteria</taxon>
        <taxon>Rhodospirillales</taxon>
        <taxon>Rhodospirillaceae</taxon>
        <taxon>Rhodospira</taxon>
    </lineage>
</organism>
<evidence type="ECO:0000256" key="3">
    <source>
        <dbReference type="ARBA" id="ARBA00022603"/>
    </source>
</evidence>
<feature type="domain" description="DNA methylase adenine-specific" evidence="8">
    <location>
        <begin position="175"/>
        <end position="495"/>
    </location>
</feature>
<evidence type="ECO:0000256" key="5">
    <source>
        <dbReference type="ARBA" id="ARBA00022691"/>
    </source>
</evidence>
<dbReference type="Pfam" id="PF02384">
    <property type="entry name" value="N6_Mtase"/>
    <property type="match status" value="1"/>
</dbReference>
<evidence type="ECO:0000256" key="1">
    <source>
        <dbReference type="ARBA" id="ARBA00006594"/>
    </source>
</evidence>
<evidence type="ECO:0000256" key="7">
    <source>
        <dbReference type="ARBA" id="ARBA00047942"/>
    </source>
</evidence>
<proteinExistence type="inferred from homology"/>
<keyword evidence="4" id="KW-0808">Transferase</keyword>
<dbReference type="InterPro" id="IPR003356">
    <property type="entry name" value="DNA_methylase_A-5"/>
</dbReference>
<dbReference type="Proteomes" id="UP000199412">
    <property type="component" value="Unassembled WGS sequence"/>
</dbReference>
<dbReference type="STRING" id="69960.SAMN05421720_1215"/>
<dbReference type="InterPro" id="IPR002052">
    <property type="entry name" value="DNA_methylase_N6_adenine_CS"/>
</dbReference>
<keyword evidence="5" id="KW-0949">S-adenosyl-L-methionine</keyword>
<name>A0A1G7HGR4_9PROT</name>
<dbReference type="EMBL" id="FNAP01000021">
    <property type="protein sequence ID" value="SDE99516.1"/>
    <property type="molecule type" value="Genomic_DNA"/>
</dbReference>
<comment type="catalytic activity">
    <reaction evidence="7">
        <text>a 2'-deoxyadenosine in DNA + S-adenosyl-L-methionine = an N(6)-methyl-2'-deoxyadenosine in DNA + S-adenosyl-L-homocysteine + H(+)</text>
        <dbReference type="Rhea" id="RHEA:15197"/>
        <dbReference type="Rhea" id="RHEA-COMP:12418"/>
        <dbReference type="Rhea" id="RHEA-COMP:12419"/>
        <dbReference type="ChEBI" id="CHEBI:15378"/>
        <dbReference type="ChEBI" id="CHEBI:57856"/>
        <dbReference type="ChEBI" id="CHEBI:59789"/>
        <dbReference type="ChEBI" id="CHEBI:90615"/>
        <dbReference type="ChEBI" id="CHEBI:90616"/>
        <dbReference type="EC" id="2.1.1.72"/>
    </reaction>
</comment>
<dbReference type="GO" id="GO:0009307">
    <property type="term" value="P:DNA restriction-modification system"/>
    <property type="evidence" value="ECO:0007669"/>
    <property type="project" value="UniProtKB-KW"/>
</dbReference>
<dbReference type="Gene3D" id="3.40.50.150">
    <property type="entry name" value="Vaccinia Virus protein VP39"/>
    <property type="match status" value="1"/>
</dbReference>
<gene>
    <name evidence="10" type="ORF">SAMN05421720_1215</name>
</gene>
<dbReference type="PRINTS" id="PR00507">
    <property type="entry name" value="N12N6MTFRASE"/>
</dbReference>
<dbReference type="EC" id="2.1.1.72" evidence="2"/>
<dbReference type="AlphaFoldDB" id="A0A1G7HGR4"/>
<keyword evidence="6" id="KW-0680">Restriction system</keyword>
<dbReference type="PROSITE" id="PS00092">
    <property type="entry name" value="N6_MTASE"/>
    <property type="match status" value="1"/>
</dbReference>
<sequence>MSSPLKAFFYMARPKKNTNGAASKKASNNGANIGFEADLFLAADKLRKNLEPSDYKHVVLGLIFLKYISDAFEAKRAALLTEWDEQTAEDPDEYRADNIFWVPKEARWSHLQASAKQPTIGKLIDDAMAAIEASNASLKGVLPKEYARPALDKIMVGELIDLISGIAMHERQDQARDVLGRVYEYFLSGFAGAEGKRGGEFYTPRSVVRVLVEMLEPYKGRVYDPCCGSGGMFVQSDRFVKEHGGRIGDIAVYGQESNYTTWRLAKMNLAVRGIDADIRWNNEGSFHKDELRDLRFDTILANPPFNTSDWGGDRLREDARWQFGAPPVGNANYAWLQHIFWHLAPRGTAGVVLANGSMSSQQSGEGDIRKAMVEADAIDCMIALPGQLFYSTQIPACLWFLAKDKSNSGFRDRRGEVLFIDARKLGHLVDRTRREFSDADTATITRTYHAWRGEKGASEYADVPGFCKSASLEEIRSHGHVLTPGRYVGAAALEEDDEPFTVRFAALKEQLTEQFAEAEALSAAIQAKLEGVGSNG</sequence>
<dbReference type="InterPro" id="IPR038333">
    <property type="entry name" value="T1MK-like_N_sf"/>
</dbReference>
<dbReference type="GO" id="GO:0032259">
    <property type="term" value="P:methylation"/>
    <property type="evidence" value="ECO:0007669"/>
    <property type="project" value="UniProtKB-KW"/>
</dbReference>
<comment type="similarity">
    <text evidence="1">Belongs to the N(4)/N(6)-methyltransferase family.</text>
</comment>
<evidence type="ECO:0000259" key="9">
    <source>
        <dbReference type="Pfam" id="PF12161"/>
    </source>
</evidence>
<evidence type="ECO:0000256" key="2">
    <source>
        <dbReference type="ARBA" id="ARBA00011900"/>
    </source>
</evidence>
<evidence type="ECO:0000256" key="4">
    <source>
        <dbReference type="ARBA" id="ARBA00022679"/>
    </source>
</evidence>
<dbReference type="GO" id="GO:0008170">
    <property type="term" value="F:N-methyltransferase activity"/>
    <property type="evidence" value="ECO:0007669"/>
    <property type="project" value="InterPro"/>
</dbReference>
<dbReference type="InterPro" id="IPR029063">
    <property type="entry name" value="SAM-dependent_MTases_sf"/>
</dbReference>
<feature type="domain" description="N6 adenine-specific DNA methyltransferase N-terminal" evidence="9">
    <location>
        <begin position="36"/>
        <end position="151"/>
    </location>
</feature>
<evidence type="ECO:0000259" key="8">
    <source>
        <dbReference type="Pfam" id="PF02384"/>
    </source>
</evidence>
<protein>
    <recommendedName>
        <fullName evidence="2">site-specific DNA-methyltransferase (adenine-specific)</fullName>
        <ecNumber evidence="2">2.1.1.72</ecNumber>
    </recommendedName>
</protein>
<keyword evidence="11" id="KW-1185">Reference proteome</keyword>